<protein>
    <submittedName>
        <fullName evidence="2">Uncharacterized protein</fullName>
    </submittedName>
</protein>
<sequence length="75" mass="8369">MDPILPSLPLPPPRVFRGAAEGRRRKDKGYQHLFFVRNLNRPPSLPHGGQTLASSSTRRLSSLSCRASPRCRDTS</sequence>
<evidence type="ECO:0000313" key="3">
    <source>
        <dbReference type="Proteomes" id="UP000283530"/>
    </source>
</evidence>
<dbReference type="AlphaFoldDB" id="A0A3S3N0W9"/>
<reference evidence="2 3" key="1">
    <citation type="journal article" date="2019" name="Nat. Plants">
        <title>Stout camphor tree genome fills gaps in understanding of flowering plant genome evolution.</title>
        <authorList>
            <person name="Chaw S.M."/>
            <person name="Liu Y.C."/>
            <person name="Wu Y.W."/>
            <person name="Wang H.Y."/>
            <person name="Lin C.I."/>
            <person name="Wu C.S."/>
            <person name="Ke H.M."/>
            <person name="Chang L.Y."/>
            <person name="Hsu C.Y."/>
            <person name="Yang H.T."/>
            <person name="Sudianto E."/>
            <person name="Hsu M.H."/>
            <person name="Wu K.P."/>
            <person name="Wang L.N."/>
            <person name="Leebens-Mack J.H."/>
            <person name="Tsai I.J."/>
        </authorList>
    </citation>
    <scope>NUCLEOTIDE SEQUENCE [LARGE SCALE GENOMIC DNA]</scope>
    <source>
        <strain evidence="3">cv. Chaw 1501</strain>
        <tissue evidence="2">Young leaves</tissue>
    </source>
</reference>
<dbReference type="Proteomes" id="UP000283530">
    <property type="component" value="Unassembled WGS sequence"/>
</dbReference>
<accession>A0A3S3N0W9</accession>
<feature type="compositionally biased region" description="Low complexity" evidence="1">
    <location>
        <begin position="51"/>
        <end position="68"/>
    </location>
</feature>
<comment type="caution">
    <text evidence="2">The sequence shown here is derived from an EMBL/GenBank/DDBJ whole genome shotgun (WGS) entry which is preliminary data.</text>
</comment>
<proteinExistence type="predicted"/>
<feature type="compositionally biased region" description="Pro residues" evidence="1">
    <location>
        <begin position="1"/>
        <end position="14"/>
    </location>
</feature>
<dbReference type="EMBL" id="QPKB01000010">
    <property type="protein sequence ID" value="RWR93705.1"/>
    <property type="molecule type" value="Genomic_DNA"/>
</dbReference>
<organism evidence="2 3">
    <name type="scientific">Cinnamomum micranthum f. kanehirae</name>
    <dbReference type="NCBI Taxonomy" id="337451"/>
    <lineage>
        <taxon>Eukaryota</taxon>
        <taxon>Viridiplantae</taxon>
        <taxon>Streptophyta</taxon>
        <taxon>Embryophyta</taxon>
        <taxon>Tracheophyta</taxon>
        <taxon>Spermatophyta</taxon>
        <taxon>Magnoliopsida</taxon>
        <taxon>Magnoliidae</taxon>
        <taxon>Laurales</taxon>
        <taxon>Lauraceae</taxon>
        <taxon>Cinnamomum</taxon>
    </lineage>
</organism>
<name>A0A3S3N0W9_9MAGN</name>
<feature type="region of interest" description="Disordered" evidence="1">
    <location>
        <begin position="37"/>
        <end position="75"/>
    </location>
</feature>
<feature type="region of interest" description="Disordered" evidence="1">
    <location>
        <begin position="1"/>
        <end position="23"/>
    </location>
</feature>
<gene>
    <name evidence="2" type="ORF">CKAN_02297300</name>
</gene>
<keyword evidence="3" id="KW-1185">Reference proteome</keyword>
<evidence type="ECO:0000313" key="2">
    <source>
        <dbReference type="EMBL" id="RWR93705.1"/>
    </source>
</evidence>
<evidence type="ECO:0000256" key="1">
    <source>
        <dbReference type="SAM" id="MobiDB-lite"/>
    </source>
</evidence>